<dbReference type="NCBIfam" id="TIGR00724">
    <property type="entry name" value="urea_amlyse_rel"/>
    <property type="match status" value="1"/>
</dbReference>
<dbReference type="PANTHER" id="PTHR43309">
    <property type="entry name" value="5-OXOPROLINASE SUBUNIT C"/>
    <property type="match status" value="1"/>
</dbReference>
<dbReference type="SUPFAM" id="SSF50891">
    <property type="entry name" value="Cyclophilin-like"/>
    <property type="match status" value="1"/>
</dbReference>
<organism evidence="5 6">
    <name type="scientific">Alteromonas sediminis</name>
    <dbReference type="NCBI Taxonomy" id="2259342"/>
    <lineage>
        <taxon>Bacteria</taxon>
        <taxon>Pseudomonadati</taxon>
        <taxon>Pseudomonadota</taxon>
        <taxon>Gammaproteobacteria</taxon>
        <taxon>Alteromonadales</taxon>
        <taxon>Alteromonadaceae</taxon>
        <taxon>Alteromonas/Salinimonas group</taxon>
        <taxon>Alteromonas</taxon>
    </lineage>
</organism>
<dbReference type="OrthoDB" id="9768696at2"/>
<evidence type="ECO:0000259" key="4">
    <source>
        <dbReference type="SMART" id="SM00797"/>
    </source>
</evidence>
<keyword evidence="5" id="KW-0808">Transferase</keyword>
<protein>
    <submittedName>
        <fullName evidence="5">Biotin-dependent carboxyltransferase</fullName>
    </submittedName>
</protein>
<dbReference type="RefSeq" id="WP_124026963.1">
    <property type="nucleotide sequence ID" value="NZ_JBHRSN010000015.1"/>
</dbReference>
<reference evidence="5 6" key="1">
    <citation type="submission" date="2018-11" db="EMBL/GenBank/DDBJ databases">
        <authorList>
            <person name="Ye M.-Q."/>
            <person name="Du Z.-J."/>
        </authorList>
    </citation>
    <scope>NUCLEOTIDE SEQUENCE [LARGE SCALE GENOMIC DNA]</scope>
    <source>
        <strain evidence="5 6">U0105</strain>
    </source>
</reference>
<accession>A0A3N5ZBM7</accession>
<dbReference type="Pfam" id="PF02626">
    <property type="entry name" value="CT_A_B"/>
    <property type="match status" value="1"/>
</dbReference>
<evidence type="ECO:0000313" key="6">
    <source>
        <dbReference type="Proteomes" id="UP000275281"/>
    </source>
</evidence>
<keyword evidence="3" id="KW-0067">ATP-binding</keyword>
<dbReference type="GO" id="GO:0005524">
    <property type="term" value="F:ATP binding"/>
    <property type="evidence" value="ECO:0007669"/>
    <property type="project" value="UniProtKB-KW"/>
</dbReference>
<dbReference type="PANTHER" id="PTHR43309:SF4">
    <property type="entry name" value="CARBOXYLTRANSFERASE DOMAIN-CONTAINING PROTEIN"/>
    <property type="match status" value="1"/>
</dbReference>
<dbReference type="InterPro" id="IPR003778">
    <property type="entry name" value="CT_A_B"/>
</dbReference>
<dbReference type="Proteomes" id="UP000275281">
    <property type="component" value="Unassembled WGS sequence"/>
</dbReference>
<evidence type="ECO:0000256" key="2">
    <source>
        <dbReference type="ARBA" id="ARBA00022801"/>
    </source>
</evidence>
<dbReference type="GO" id="GO:0016787">
    <property type="term" value="F:hydrolase activity"/>
    <property type="evidence" value="ECO:0007669"/>
    <property type="project" value="UniProtKB-KW"/>
</dbReference>
<dbReference type="Gene3D" id="2.40.100.10">
    <property type="entry name" value="Cyclophilin-like"/>
    <property type="match status" value="1"/>
</dbReference>
<evidence type="ECO:0000256" key="3">
    <source>
        <dbReference type="ARBA" id="ARBA00022840"/>
    </source>
</evidence>
<dbReference type="InterPro" id="IPR052708">
    <property type="entry name" value="PxpC"/>
</dbReference>
<name>A0A3N5ZBM7_9ALTE</name>
<keyword evidence="1" id="KW-0547">Nucleotide-binding</keyword>
<keyword evidence="2" id="KW-0378">Hydrolase</keyword>
<sequence length="329" mass="35400">MKHDQAVSALTLLAPGIMSLLQDKGRLGQAHLGLTQGGPADSLAFDYANRLLANDKGTTALEISIGGTKLRCDHGCQIAITGAKAGVKINNMPAAQWSVLTLQKGDHIEIGYAEAGCRIYLAVKGGFVVKPQLGSTSTVLRERMGGYDGNALGANQCLFIKPTSLVPTVELPQAYIPTYPDELSLRVVIGYQYEYFPSLQRRRFFSGRYKVTKQADRMGYRLSGPTIEYPSRALYSEGVCAGAIQIPPDGQPIVLGADKQTMGGYPKIGSLLSLDLNQLMQASTGAVVTFTPITIEDAHALLALHRCREVPLIRGSSKNAQLPHKQEAT</sequence>
<dbReference type="AlphaFoldDB" id="A0A3N5ZBM7"/>
<dbReference type="EMBL" id="RPOK01000002">
    <property type="protein sequence ID" value="RPJ67058.1"/>
    <property type="molecule type" value="Genomic_DNA"/>
</dbReference>
<dbReference type="GO" id="GO:0016740">
    <property type="term" value="F:transferase activity"/>
    <property type="evidence" value="ECO:0007669"/>
    <property type="project" value="UniProtKB-KW"/>
</dbReference>
<dbReference type="SMART" id="SM00797">
    <property type="entry name" value="AHS2"/>
    <property type="match status" value="1"/>
</dbReference>
<dbReference type="InterPro" id="IPR029000">
    <property type="entry name" value="Cyclophilin-like_dom_sf"/>
</dbReference>
<comment type="caution">
    <text evidence="5">The sequence shown here is derived from an EMBL/GenBank/DDBJ whole genome shotgun (WGS) entry which is preliminary data.</text>
</comment>
<proteinExistence type="predicted"/>
<evidence type="ECO:0000313" key="5">
    <source>
        <dbReference type="EMBL" id="RPJ67058.1"/>
    </source>
</evidence>
<keyword evidence="6" id="KW-1185">Reference proteome</keyword>
<feature type="domain" description="Carboxyltransferase" evidence="4">
    <location>
        <begin position="31"/>
        <end position="307"/>
    </location>
</feature>
<gene>
    <name evidence="5" type="ORF">DRW07_05805</name>
</gene>
<evidence type="ECO:0000256" key="1">
    <source>
        <dbReference type="ARBA" id="ARBA00022741"/>
    </source>
</evidence>